<feature type="region of interest" description="Disordered" evidence="1">
    <location>
        <begin position="1"/>
        <end position="25"/>
    </location>
</feature>
<reference evidence="2 3" key="1">
    <citation type="journal article" date="2015" name="Genom Data">
        <title>Draft genome sequence of a multidrug-resistant Chryseobacterium indologenes isolate from Malaysia.</title>
        <authorList>
            <person name="Yu C.Y."/>
            <person name="Ang G.Y."/>
            <person name="Cheng H.J."/>
            <person name="Cheong Y.M."/>
            <person name="Yin W.F."/>
            <person name="Chan K.G."/>
        </authorList>
    </citation>
    <scope>NUCLEOTIDE SEQUENCE [LARGE SCALE GENOMIC DNA]</scope>
    <source>
        <strain evidence="2 3">CI_885</strain>
    </source>
</reference>
<dbReference type="RefSeq" id="WP_062696381.1">
    <property type="nucleotide sequence ID" value="NZ_LJOD01000001.1"/>
</dbReference>
<organism evidence="2 3">
    <name type="scientific">Chryseobacterium indologenes</name>
    <name type="common">Flavobacterium indologenes</name>
    <dbReference type="NCBI Taxonomy" id="253"/>
    <lineage>
        <taxon>Bacteria</taxon>
        <taxon>Pseudomonadati</taxon>
        <taxon>Bacteroidota</taxon>
        <taxon>Flavobacteriia</taxon>
        <taxon>Flavobacteriales</taxon>
        <taxon>Weeksellaceae</taxon>
        <taxon>Chryseobacterium group</taxon>
        <taxon>Chryseobacterium</taxon>
    </lineage>
</organism>
<name>A0A0N1KSP4_CHRID</name>
<dbReference type="PATRIC" id="fig|253.9.peg.448"/>
<feature type="compositionally biased region" description="Polar residues" evidence="1">
    <location>
        <begin position="1"/>
        <end position="17"/>
    </location>
</feature>
<protein>
    <submittedName>
        <fullName evidence="2">Uncharacterized protein</fullName>
    </submittedName>
</protein>
<dbReference type="Proteomes" id="UP000037953">
    <property type="component" value="Unassembled WGS sequence"/>
</dbReference>
<evidence type="ECO:0000313" key="3">
    <source>
        <dbReference type="Proteomes" id="UP000037953"/>
    </source>
</evidence>
<comment type="caution">
    <text evidence="2">The sequence shown here is derived from an EMBL/GenBank/DDBJ whole genome shotgun (WGS) entry which is preliminary data.</text>
</comment>
<dbReference type="EMBL" id="LJOD01000001">
    <property type="protein sequence ID" value="KPE52815.1"/>
    <property type="molecule type" value="Genomic_DNA"/>
</dbReference>
<reference evidence="3" key="2">
    <citation type="submission" date="2015-09" db="EMBL/GenBank/DDBJ databases">
        <title>Draft genome sequence of a multidrug-resistant Chryseobacterium indologenes isolate from Malaysia.</title>
        <authorList>
            <person name="Yu C.Y."/>
            <person name="Ang G.Y."/>
            <person name="Chan K.-G."/>
        </authorList>
    </citation>
    <scope>NUCLEOTIDE SEQUENCE [LARGE SCALE GENOMIC DNA]</scope>
    <source>
        <strain evidence="3">CI_885</strain>
    </source>
</reference>
<dbReference type="AlphaFoldDB" id="A0A0N1KSP4"/>
<feature type="compositionally biased region" description="Low complexity" evidence="1">
    <location>
        <begin position="499"/>
        <end position="512"/>
    </location>
</feature>
<evidence type="ECO:0000313" key="2">
    <source>
        <dbReference type="EMBL" id="KPE52815.1"/>
    </source>
</evidence>
<gene>
    <name evidence="2" type="ORF">AOB46_02125</name>
</gene>
<sequence length="530" mass="59273">MATRITITDSGQTQTLNGPLAPDTPDDSLQRITDVYFAKKVTTNDGTRVSFTKIDSAHVQQDHLNQPIPYDAVLGKTVYLVLETSNMTSLSIDVAIRPSANTLTGNTDTLQLMRFISPNRYEAQRLFTVQVGNFDALNNRAGAHNHYTNLQSDHINKAIIKLQLRPDSRATLDEWTERLADGSINLEVAVERTDNNPCAYGDGQEEVNGAGIFLNDDRGRFRLVNKTIYNIHHGDNTYNTLAVISTNPERRRRIQKVVSNHSTEIIYFYYDQNDNEHRICSRTKETVTRKRRVNTVPPLAQRGNLLQTIDFTANRNAGESIDAHQLLVYSNGTLGDGATDKWYANQPGEVELINMDIIGNAGVGPQIFEAFNYNRDGVIIRYGFQHTRRRSIQPDLFSGFLGALAQFRQAGNNHYIVSQGFSYSDASCYPSAEHVNGEAGDLNLLTTQEDGVNTVLTAANFDYDSQVTLRNLLYEFGFESGRSENFSNPSNPSTEDNATTRLPHTTHTATPRHNNHLHVHGFTPISDIYA</sequence>
<feature type="region of interest" description="Disordered" evidence="1">
    <location>
        <begin position="483"/>
        <end position="517"/>
    </location>
</feature>
<proteinExistence type="predicted"/>
<accession>A0A0N1KSP4</accession>
<feature type="compositionally biased region" description="Polar residues" evidence="1">
    <location>
        <begin position="483"/>
        <end position="497"/>
    </location>
</feature>
<dbReference type="OrthoDB" id="1183903at2"/>
<evidence type="ECO:0000256" key="1">
    <source>
        <dbReference type="SAM" id="MobiDB-lite"/>
    </source>
</evidence>